<name>A0A4Q9DJ89_9BACL</name>
<keyword evidence="1" id="KW-0456">Lyase</keyword>
<proteinExistence type="predicted"/>
<dbReference type="EMBL" id="SIRE01000031">
    <property type="protein sequence ID" value="TBL70523.1"/>
    <property type="molecule type" value="Genomic_DNA"/>
</dbReference>
<dbReference type="AlphaFoldDB" id="A0A4Q9DJ89"/>
<dbReference type="GO" id="GO:0015716">
    <property type="term" value="P:organic phosphonate transport"/>
    <property type="evidence" value="ECO:0007669"/>
    <property type="project" value="InterPro"/>
</dbReference>
<organism evidence="1 2">
    <name type="scientific">Paenibacillus thalictri</name>
    <dbReference type="NCBI Taxonomy" id="2527873"/>
    <lineage>
        <taxon>Bacteria</taxon>
        <taxon>Bacillati</taxon>
        <taxon>Bacillota</taxon>
        <taxon>Bacilli</taxon>
        <taxon>Bacillales</taxon>
        <taxon>Paenibacillaceae</taxon>
        <taxon>Paenibacillus</taxon>
    </lineage>
</organism>
<evidence type="ECO:0000313" key="1">
    <source>
        <dbReference type="EMBL" id="TBL70523.1"/>
    </source>
</evidence>
<dbReference type="NCBIfam" id="TIGR03293">
    <property type="entry name" value="PhnG_redo"/>
    <property type="match status" value="1"/>
</dbReference>
<dbReference type="RefSeq" id="WP_131017796.1">
    <property type="nucleotide sequence ID" value="NZ_SIRE01000031.1"/>
</dbReference>
<keyword evidence="2" id="KW-1185">Reference proteome</keyword>
<accession>A0A4Q9DJ89</accession>
<protein>
    <submittedName>
        <fullName evidence="1">Phosphonate C-P lyase system protein PhnG</fullName>
    </submittedName>
</protein>
<dbReference type="Proteomes" id="UP000293142">
    <property type="component" value="Unassembled WGS sequence"/>
</dbReference>
<gene>
    <name evidence="1" type="primary">phnG</name>
    <name evidence="1" type="ORF">EYB31_32905</name>
</gene>
<dbReference type="InterPro" id="IPR009609">
    <property type="entry name" value="Phosphonate_metab_PhnG"/>
</dbReference>
<evidence type="ECO:0000313" key="2">
    <source>
        <dbReference type="Proteomes" id="UP000293142"/>
    </source>
</evidence>
<dbReference type="OrthoDB" id="3182891at2"/>
<dbReference type="GO" id="GO:0016829">
    <property type="term" value="F:lyase activity"/>
    <property type="evidence" value="ECO:0007669"/>
    <property type="project" value="UniProtKB-KW"/>
</dbReference>
<reference evidence="1 2" key="1">
    <citation type="submission" date="2019-02" db="EMBL/GenBank/DDBJ databases">
        <title>Paenibacillus sp. nov., isolated from surface-sterilized tissue of Thalictrum simplex L.</title>
        <authorList>
            <person name="Tuo L."/>
        </authorList>
    </citation>
    <scope>NUCLEOTIDE SEQUENCE [LARGE SCALE GENOMIC DNA]</scope>
    <source>
        <strain evidence="1 2">N2SHLJ1</strain>
    </source>
</reference>
<dbReference type="GO" id="GO:0019634">
    <property type="term" value="P:organic phosphonate metabolic process"/>
    <property type="evidence" value="ECO:0007669"/>
    <property type="project" value="InterPro"/>
</dbReference>
<comment type="caution">
    <text evidence="1">The sequence shown here is derived from an EMBL/GenBank/DDBJ whole genome shotgun (WGS) entry which is preliminary data.</text>
</comment>
<sequence>MLKRSQITRILIEGDRQLLKRLCALVEETAEPVVVKAPEKSLVMSKARDSVSGQPFYLGEILVTECTVALGETHGFGLLIGEDAQSAYELAVVDAAFHAGLPVTANWTSLLEQEEQRIAKRRAEEQERIMKTRVHFDTMEESYGKR</sequence>
<dbReference type="Pfam" id="PF06754">
    <property type="entry name" value="PhnG"/>
    <property type="match status" value="1"/>
</dbReference>